<dbReference type="InterPro" id="IPR003105">
    <property type="entry name" value="SRA_YDG"/>
</dbReference>
<feature type="compositionally biased region" description="Polar residues" evidence="3">
    <location>
        <begin position="152"/>
        <end position="161"/>
    </location>
</feature>
<name>A0A1E1KA73_9HELO</name>
<accession>A0A1E1KA73</accession>
<dbReference type="GO" id="GO:0005634">
    <property type="term" value="C:nucleus"/>
    <property type="evidence" value="ECO:0007669"/>
    <property type="project" value="UniProtKB-SubCell"/>
</dbReference>
<dbReference type="GO" id="GO:0044027">
    <property type="term" value="P:negative regulation of gene expression via chromosomal CpG island methylation"/>
    <property type="evidence" value="ECO:0007669"/>
    <property type="project" value="TreeGrafter"/>
</dbReference>
<feature type="region of interest" description="Disordered" evidence="3">
    <location>
        <begin position="152"/>
        <end position="196"/>
    </location>
</feature>
<dbReference type="SUPFAM" id="SSF88697">
    <property type="entry name" value="PUA domain-like"/>
    <property type="match status" value="1"/>
</dbReference>
<dbReference type="InterPro" id="IPR015947">
    <property type="entry name" value="PUA-like_sf"/>
</dbReference>
<dbReference type="AlphaFoldDB" id="A0A1E1KA73"/>
<evidence type="ECO:0000256" key="2">
    <source>
        <dbReference type="PROSITE-ProRule" id="PRU00358"/>
    </source>
</evidence>
<dbReference type="InterPro" id="IPR036987">
    <property type="entry name" value="SRA-YDG_sf"/>
</dbReference>
<protein>
    <recommendedName>
        <fullName evidence="4">YDG domain-containing protein</fullName>
    </recommendedName>
</protein>
<dbReference type="EMBL" id="FJUX01000020">
    <property type="protein sequence ID" value="CZS94912.1"/>
    <property type="molecule type" value="Genomic_DNA"/>
</dbReference>
<dbReference type="OrthoDB" id="2270193at2759"/>
<feature type="compositionally biased region" description="Acidic residues" evidence="3">
    <location>
        <begin position="167"/>
        <end position="178"/>
    </location>
</feature>
<feature type="domain" description="YDG" evidence="4">
    <location>
        <begin position="260"/>
        <end position="402"/>
    </location>
</feature>
<feature type="compositionally biased region" description="Polar residues" evidence="3">
    <location>
        <begin position="1"/>
        <end position="18"/>
    </location>
</feature>
<keyword evidence="6" id="KW-1185">Reference proteome</keyword>
<feature type="region of interest" description="Disordered" evidence="3">
    <location>
        <begin position="1"/>
        <end position="20"/>
    </location>
</feature>
<comment type="subcellular location">
    <subcellularLocation>
        <location evidence="2">Nucleus</location>
    </subcellularLocation>
</comment>
<evidence type="ECO:0000256" key="1">
    <source>
        <dbReference type="ARBA" id="ARBA00023242"/>
    </source>
</evidence>
<dbReference type="InterPro" id="IPR045134">
    <property type="entry name" value="UHRF1/2-like"/>
</dbReference>
<sequence length="429" mass="46690">MEEINTNLNDADTPSASLSLPDISPPSTIDALFDAWLGSTDPEILILPALSPSESLSYLIVPAKIGGARSKGQRRLSDNHIMSHKILLWRASRIEVYDPELEKKIKLKTILEMFTIPSNNFGGHILEIATVLKERFEKQNWGVVVPAPVTNAASGTGQSKSPRSESDNDLEFDTDDFESANKGSASNPNPKSTSVHRYKITDADLSSIPRSANRIKTTCIWALAPSDHPIFGLNGYMHHIAMCDSSNYYISGGRVNAAVFGHNGLEMGQCWARRIDAMRDGVHGVTQAGIFGTAMKGVYSLVLGAPYSGLDEDTGEKIYYSVSGAVKATSSEPKLDAPTTRALLKSIDTGTGIRVLRHGKHKGSWKGCPVEGLRYDGLYQAVGWATKMNQLGGKFAQVGLVRLSGQADIREDKPNREDLLQLEKVKDGY</sequence>
<gene>
    <name evidence="5" type="ORF">RAG0_04727</name>
</gene>
<dbReference type="Gene3D" id="2.30.280.10">
    <property type="entry name" value="SRA-YDG"/>
    <property type="match status" value="1"/>
</dbReference>
<feature type="compositionally biased region" description="Polar residues" evidence="3">
    <location>
        <begin position="181"/>
        <end position="195"/>
    </location>
</feature>
<organism evidence="5 6">
    <name type="scientific">Rhynchosporium agropyri</name>
    <dbReference type="NCBI Taxonomy" id="914238"/>
    <lineage>
        <taxon>Eukaryota</taxon>
        <taxon>Fungi</taxon>
        <taxon>Dikarya</taxon>
        <taxon>Ascomycota</taxon>
        <taxon>Pezizomycotina</taxon>
        <taxon>Leotiomycetes</taxon>
        <taxon>Helotiales</taxon>
        <taxon>Ploettnerulaceae</taxon>
        <taxon>Rhynchosporium</taxon>
    </lineage>
</organism>
<dbReference type="Pfam" id="PF02182">
    <property type="entry name" value="SAD_SRA"/>
    <property type="match status" value="1"/>
</dbReference>
<dbReference type="PROSITE" id="PS51015">
    <property type="entry name" value="YDG"/>
    <property type="match status" value="1"/>
</dbReference>
<dbReference type="GO" id="GO:0016567">
    <property type="term" value="P:protein ubiquitination"/>
    <property type="evidence" value="ECO:0007669"/>
    <property type="project" value="TreeGrafter"/>
</dbReference>
<dbReference type="PANTHER" id="PTHR14140:SF27">
    <property type="entry name" value="OS04G0289800 PROTEIN"/>
    <property type="match status" value="1"/>
</dbReference>
<proteinExistence type="predicted"/>
<keyword evidence="1 2" id="KW-0539">Nucleus</keyword>
<reference evidence="6" key="1">
    <citation type="submission" date="2016-03" db="EMBL/GenBank/DDBJ databases">
        <authorList>
            <person name="Guldener U."/>
        </authorList>
    </citation>
    <scope>NUCLEOTIDE SEQUENCE [LARGE SCALE GENOMIC DNA]</scope>
    <source>
        <strain evidence="6">04CH-RAC-A.6.1</strain>
    </source>
</reference>
<dbReference type="PANTHER" id="PTHR14140">
    <property type="entry name" value="E3 UBIQUITIN-PROTEIN LIGASE UHRF-RELATED"/>
    <property type="match status" value="1"/>
</dbReference>
<dbReference type="Proteomes" id="UP000178912">
    <property type="component" value="Unassembled WGS sequence"/>
</dbReference>
<evidence type="ECO:0000259" key="4">
    <source>
        <dbReference type="PROSITE" id="PS51015"/>
    </source>
</evidence>
<evidence type="ECO:0000313" key="5">
    <source>
        <dbReference type="EMBL" id="CZS94912.1"/>
    </source>
</evidence>
<evidence type="ECO:0000313" key="6">
    <source>
        <dbReference type="Proteomes" id="UP000178912"/>
    </source>
</evidence>
<dbReference type="SMART" id="SM00466">
    <property type="entry name" value="SRA"/>
    <property type="match status" value="1"/>
</dbReference>
<evidence type="ECO:0000256" key="3">
    <source>
        <dbReference type="SAM" id="MobiDB-lite"/>
    </source>
</evidence>
<dbReference type="GO" id="GO:0061630">
    <property type="term" value="F:ubiquitin protein ligase activity"/>
    <property type="evidence" value="ECO:0007669"/>
    <property type="project" value="TreeGrafter"/>
</dbReference>